<proteinExistence type="predicted"/>
<dbReference type="Pfam" id="PF05050">
    <property type="entry name" value="Methyltransf_21"/>
    <property type="match status" value="1"/>
</dbReference>
<dbReference type="PANTHER" id="PTHR34203:SF15">
    <property type="entry name" value="SLL1173 PROTEIN"/>
    <property type="match status" value="1"/>
</dbReference>
<reference evidence="2 3" key="1">
    <citation type="journal article" date="2014" name="ISME J.">
        <title>Adaptation of an abundant Roseobacter RCA organism to pelagic systems revealed by genomic and transcriptomic analyses.</title>
        <authorList>
            <person name="Voget S."/>
            <person name="Wemheuer B."/>
            <person name="Brinkhoff T."/>
            <person name="Vollmers J."/>
            <person name="Dietrich S."/>
            <person name="Giebel H.A."/>
            <person name="Beardsley C."/>
            <person name="Sardemann C."/>
            <person name="Bakenhus I."/>
            <person name="Billerbeck S."/>
            <person name="Daniel R."/>
            <person name="Simon M."/>
        </authorList>
    </citation>
    <scope>NUCLEOTIDE SEQUENCE [LARGE SCALE GENOMIC DNA]</scope>
    <source>
        <strain evidence="2 3">RCA23</strain>
    </source>
</reference>
<dbReference type="InterPro" id="IPR006342">
    <property type="entry name" value="FkbM_mtfrase"/>
</dbReference>
<evidence type="ECO:0000313" key="3">
    <source>
        <dbReference type="Proteomes" id="UP000028680"/>
    </source>
</evidence>
<dbReference type="KEGG" id="ptp:RCA23_c11640"/>
<dbReference type="Gene3D" id="3.40.50.150">
    <property type="entry name" value="Vaccinia Virus protein VP39"/>
    <property type="match status" value="1"/>
</dbReference>
<dbReference type="InterPro" id="IPR029063">
    <property type="entry name" value="SAM-dependent_MTases_sf"/>
</dbReference>
<dbReference type="Proteomes" id="UP000028680">
    <property type="component" value="Chromosome"/>
</dbReference>
<dbReference type="SUPFAM" id="SSF53335">
    <property type="entry name" value="S-adenosyl-L-methionine-dependent methyltransferases"/>
    <property type="match status" value="1"/>
</dbReference>
<dbReference type="EMBL" id="CP003984">
    <property type="protein sequence ID" value="AII86712.1"/>
    <property type="molecule type" value="Genomic_DNA"/>
</dbReference>
<dbReference type="AlphaFoldDB" id="A0AAN0VI79"/>
<evidence type="ECO:0000313" key="2">
    <source>
        <dbReference type="EMBL" id="AII86712.1"/>
    </source>
</evidence>
<gene>
    <name evidence="2" type="ORF">RCA23_c11640</name>
</gene>
<keyword evidence="3" id="KW-1185">Reference proteome</keyword>
<sequence>MFGLNLKDRLRSLNRQRLYARDLNKPCFSHPDGFIFSGGDKVMAKGAHEPFQSDLVRKILKEVQLFANIGAHHGYYSCLALSLNTDTVAYEPEKTNILILEKHINANDFNNQFTLHPCAVGSQSGELILYGGGDTGSLLSNFNSIKYQQQTVAVVTLDDTLSLGEKKALCLIDVEGFEHEVLKGASRILSNKIKPYWIMEVLRTNMQGDFNTEFENVFGLMQSHGYCAWAIDESANQLVPFTYDAALKVKNGELKTNVSNFLFTECDDDLAQRL</sequence>
<keyword evidence="2" id="KW-0489">Methyltransferase</keyword>
<evidence type="ECO:0000259" key="1">
    <source>
        <dbReference type="Pfam" id="PF05050"/>
    </source>
</evidence>
<dbReference type="PANTHER" id="PTHR34203">
    <property type="entry name" value="METHYLTRANSFERASE, FKBM FAMILY PROTEIN"/>
    <property type="match status" value="1"/>
</dbReference>
<name>A0AAN0VI79_9RHOB</name>
<dbReference type="NCBIfam" id="TIGR01444">
    <property type="entry name" value="fkbM_fam"/>
    <property type="match status" value="1"/>
</dbReference>
<accession>A0AAN0VI79</accession>
<dbReference type="GO" id="GO:0008168">
    <property type="term" value="F:methyltransferase activity"/>
    <property type="evidence" value="ECO:0007669"/>
    <property type="project" value="UniProtKB-KW"/>
</dbReference>
<dbReference type="RefSeq" id="WP_044049534.1">
    <property type="nucleotide sequence ID" value="NZ_CP003984.1"/>
</dbReference>
<protein>
    <submittedName>
        <fullName evidence="2">Methyltransferase, FkbM family</fullName>
    </submittedName>
</protein>
<dbReference type="GO" id="GO:0032259">
    <property type="term" value="P:methylation"/>
    <property type="evidence" value="ECO:0007669"/>
    <property type="project" value="UniProtKB-KW"/>
</dbReference>
<keyword evidence="2" id="KW-0808">Transferase</keyword>
<feature type="domain" description="Methyltransferase FkbM" evidence="1">
    <location>
        <begin position="68"/>
        <end position="226"/>
    </location>
</feature>
<dbReference type="InterPro" id="IPR052514">
    <property type="entry name" value="SAM-dependent_MTase"/>
</dbReference>
<organism evidence="2 3">
    <name type="scientific">Planktomarina temperata RCA23</name>
    <dbReference type="NCBI Taxonomy" id="666509"/>
    <lineage>
        <taxon>Bacteria</taxon>
        <taxon>Pseudomonadati</taxon>
        <taxon>Pseudomonadota</taxon>
        <taxon>Alphaproteobacteria</taxon>
        <taxon>Rhodobacterales</taxon>
        <taxon>Paracoccaceae</taxon>
        <taxon>Planktomarina</taxon>
    </lineage>
</organism>